<organism evidence="1 2">
    <name type="scientific">Geomicrobium halophilum</name>
    <dbReference type="NCBI Taxonomy" id="549000"/>
    <lineage>
        <taxon>Bacteria</taxon>
        <taxon>Bacillati</taxon>
        <taxon>Bacillota</taxon>
        <taxon>Bacilli</taxon>
        <taxon>Bacillales</taxon>
        <taxon>Geomicrobium</taxon>
    </lineage>
</organism>
<sequence length="105" mass="12360">MTKFPLIENAYNPYRDNVQGKANEPITVAGLLDRSKQTLGQYYEGDVPDWTLEEIYDRLDKMLPELQLLAVLRITPHILWIFKHHLELLSEYGKMEGFRFISLHL</sequence>
<dbReference type="Proteomes" id="UP000568839">
    <property type="component" value="Unassembled WGS sequence"/>
</dbReference>
<keyword evidence="2" id="KW-1185">Reference proteome</keyword>
<gene>
    <name evidence="1" type="ORF">HNR44_002909</name>
</gene>
<protein>
    <submittedName>
        <fullName evidence="1">Uncharacterized protein</fullName>
    </submittedName>
</protein>
<accession>A0A841PQ99</accession>
<comment type="caution">
    <text evidence="1">The sequence shown here is derived from an EMBL/GenBank/DDBJ whole genome shotgun (WGS) entry which is preliminary data.</text>
</comment>
<proteinExistence type="predicted"/>
<dbReference type="EMBL" id="JACHHJ010000004">
    <property type="protein sequence ID" value="MBB6450919.1"/>
    <property type="molecule type" value="Genomic_DNA"/>
</dbReference>
<dbReference type="AlphaFoldDB" id="A0A841PQ99"/>
<evidence type="ECO:0000313" key="1">
    <source>
        <dbReference type="EMBL" id="MBB6450919.1"/>
    </source>
</evidence>
<reference evidence="1 2" key="1">
    <citation type="submission" date="2020-08" db="EMBL/GenBank/DDBJ databases">
        <title>Genomic Encyclopedia of Type Strains, Phase IV (KMG-IV): sequencing the most valuable type-strain genomes for metagenomic binning, comparative biology and taxonomic classification.</title>
        <authorList>
            <person name="Goeker M."/>
        </authorList>
    </citation>
    <scope>NUCLEOTIDE SEQUENCE [LARGE SCALE GENOMIC DNA]</scope>
    <source>
        <strain evidence="1 2">DSM 21769</strain>
    </source>
</reference>
<name>A0A841PQ99_9BACL</name>
<evidence type="ECO:0000313" key="2">
    <source>
        <dbReference type="Proteomes" id="UP000568839"/>
    </source>
</evidence>